<dbReference type="RefSeq" id="WP_076589397.1">
    <property type="nucleotide sequence ID" value="NZ_JABEYA020000001.1"/>
</dbReference>
<reference evidence="3" key="1">
    <citation type="journal article" date="2019" name="Int. J. Syst. Evol. Microbiol.">
        <title>The Global Catalogue of Microorganisms (GCM) 10K type strain sequencing project: providing services to taxonomists for standard genome sequencing and annotation.</title>
        <authorList>
            <consortium name="The Broad Institute Genomics Platform"/>
            <consortium name="The Broad Institute Genome Sequencing Center for Infectious Disease"/>
            <person name="Wu L."/>
            <person name="Ma J."/>
        </authorList>
    </citation>
    <scope>NUCLEOTIDE SEQUENCE [LARGE SCALE GENOMIC DNA]</scope>
    <source>
        <strain evidence="3">CECT 7398</strain>
    </source>
</reference>
<name>A0ABT8BU69_9VIBR</name>
<keyword evidence="3" id="KW-1185">Reference proteome</keyword>
<keyword evidence="2" id="KW-0378">Hydrolase</keyword>
<dbReference type="Pfam" id="PF03372">
    <property type="entry name" value="Exo_endo_phos"/>
    <property type="match status" value="1"/>
</dbReference>
<gene>
    <name evidence="2" type="ORF">QWZ16_10995</name>
</gene>
<accession>A0ABT8BU69</accession>
<sequence length="316" mass="35569">MLTDKTLTLATANLFNFIKPPNAFYDFENIYDNAAWQQKCRWTQHNLQILNADIIGVQEVFSIDAAQQLFADMGYPYFTCVDTPHVESGYIYSQPVVALASRYPITHTQAVTTCALPLEKTNLDIPEFSRAPIYAVIDVPDIGQVAVYVCHLKSQRASANDAPEQAQALIGRWLSSQQRGWEAVLLRLFIEQQYQTQPVPTALLGDMNQPLTLGITGLLTSALSPESVRLNLEDSWSLYHNNQPAAERPATHYHFATGNVLDYILLSQEFHPDSQHCLADITQYQTLDNHLINPNFERDKQASDHAFVAVTARFVL</sequence>
<comment type="caution">
    <text evidence="2">The sequence shown here is derived from an EMBL/GenBank/DDBJ whole genome shotgun (WGS) entry which is preliminary data.</text>
</comment>
<dbReference type="Proteomes" id="UP001238540">
    <property type="component" value="Unassembled WGS sequence"/>
</dbReference>
<feature type="domain" description="Endonuclease/exonuclease/phosphatase" evidence="1">
    <location>
        <begin position="50"/>
        <end position="305"/>
    </location>
</feature>
<evidence type="ECO:0000259" key="1">
    <source>
        <dbReference type="Pfam" id="PF03372"/>
    </source>
</evidence>
<evidence type="ECO:0000313" key="2">
    <source>
        <dbReference type="EMBL" id="MDN3610228.1"/>
    </source>
</evidence>
<dbReference type="InterPro" id="IPR051916">
    <property type="entry name" value="GPI-anchor_lipid_remodeler"/>
</dbReference>
<dbReference type="GO" id="GO:0004519">
    <property type="term" value="F:endonuclease activity"/>
    <property type="evidence" value="ECO:0007669"/>
    <property type="project" value="UniProtKB-KW"/>
</dbReference>
<proteinExistence type="predicted"/>
<keyword evidence="2" id="KW-0255">Endonuclease</keyword>
<dbReference type="EMBL" id="JAUFQC010000001">
    <property type="protein sequence ID" value="MDN3610228.1"/>
    <property type="molecule type" value="Genomic_DNA"/>
</dbReference>
<dbReference type="InterPro" id="IPR005135">
    <property type="entry name" value="Endo/exonuclease/phosphatase"/>
</dbReference>
<organism evidence="2 3">
    <name type="scientific">Vibrio ostreicida</name>
    <dbReference type="NCBI Taxonomy" id="526588"/>
    <lineage>
        <taxon>Bacteria</taxon>
        <taxon>Pseudomonadati</taxon>
        <taxon>Pseudomonadota</taxon>
        <taxon>Gammaproteobacteria</taxon>
        <taxon>Vibrionales</taxon>
        <taxon>Vibrionaceae</taxon>
        <taxon>Vibrio</taxon>
    </lineage>
</organism>
<dbReference type="PANTHER" id="PTHR14859">
    <property type="entry name" value="CALCOFLUOR WHITE HYPERSENSITIVE PROTEIN PRECURSOR"/>
    <property type="match status" value="1"/>
</dbReference>
<dbReference type="PANTHER" id="PTHR14859:SF15">
    <property type="entry name" value="ENDONUCLEASE_EXONUCLEASE_PHOSPHATASE DOMAIN-CONTAINING PROTEIN"/>
    <property type="match status" value="1"/>
</dbReference>
<dbReference type="SUPFAM" id="SSF56219">
    <property type="entry name" value="DNase I-like"/>
    <property type="match status" value="1"/>
</dbReference>
<protein>
    <submittedName>
        <fullName evidence="2">Endonuclease/exonuclease/phosphatase family protein</fullName>
    </submittedName>
</protein>
<evidence type="ECO:0000313" key="3">
    <source>
        <dbReference type="Proteomes" id="UP001238540"/>
    </source>
</evidence>
<dbReference type="Gene3D" id="3.60.10.10">
    <property type="entry name" value="Endonuclease/exonuclease/phosphatase"/>
    <property type="match status" value="1"/>
</dbReference>
<keyword evidence="2" id="KW-0540">Nuclease</keyword>
<dbReference type="InterPro" id="IPR036691">
    <property type="entry name" value="Endo/exonu/phosph_ase_sf"/>
</dbReference>